<proteinExistence type="predicted"/>
<feature type="region of interest" description="Disordered" evidence="1">
    <location>
        <begin position="265"/>
        <end position="285"/>
    </location>
</feature>
<name>A0ABT9KHV1_9ACTN</name>
<protein>
    <submittedName>
        <fullName evidence="2">Uncharacterized protein</fullName>
    </submittedName>
</protein>
<evidence type="ECO:0000256" key="1">
    <source>
        <dbReference type="SAM" id="MobiDB-lite"/>
    </source>
</evidence>
<accession>A0ABT9KHV1</accession>
<dbReference type="Proteomes" id="UP001234880">
    <property type="component" value="Unassembled WGS sequence"/>
</dbReference>
<dbReference type="EMBL" id="JAURUE010000001">
    <property type="protein sequence ID" value="MDP9607989.1"/>
    <property type="molecule type" value="Genomic_DNA"/>
</dbReference>
<organism evidence="2 3">
    <name type="scientific">Streptomyces demainii</name>
    <dbReference type="NCBI Taxonomy" id="588122"/>
    <lineage>
        <taxon>Bacteria</taxon>
        <taxon>Bacillati</taxon>
        <taxon>Actinomycetota</taxon>
        <taxon>Actinomycetes</taxon>
        <taxon>Kitasatosporales</taxon>
        <taxon>Streptomycetaceae</taxon>
        <taxon>Streptomyces</taxon>
    </lineage>
</organism>
<gene>
    <name evidence="2" type="ORF">JOF35_000266</name>
</gene>
<reference evidence="2 3" key="1">
    <citation type="submission" date="2023-07" db="EMBL/GenBank/DDBJ databases">
        <title>Sequencing the genomes of 1000 actinobacteria strains.</title>
        <authorList>
            <person name="Klenk H.-P."/>
        </authorList>
    </citation>
    <scope>NUCLEOTIDE SEQUENCE [LARGE SCALE GENOMIC DNA]</scope>
    <source>
        <strain evidence="2 3">DSM 41600</strain>
    </source>
</reference>
<evidence type="ECO:0000313" key="2">
    <source>
        <dbReference type="EMBL" id="MDP9607989.1"/>
    </source>
</evidence>
<sequence length="285" mass="32112">MEAQRDFLVRMWTQARRRLQDGIRERSRPSPLLTISLSLRRGGWDHSQYTLMANRLPLPPGALRHVDPWHDLETGARNALASAVDAYNFLEDTDLRELAHNHAHHVAALVGGLFGCDIEYSDNTYWDVCPLSLMHYRWGMSAGFTSTRCCSLCGQDIDACEHLLDTRYPVTVRRVDEGTCNACGYHSCSHIGGETVMVYPRPILSEGQLHEVSLVSRPRDPLARFAKFEIDPQMLIQGLGQHPAGRDLRCYRCLHPCGGFTTLPNRAKQSRNPPGQALDTFSWTA</sequence>
<evidence type="ECO:0000313" key="3">
    <source>
        <dbReference type="Proteomes" id="UP001234880"/>
    </source>
</evidence>
<comment type="caution">
    <text evidence="2">The sequence shown here is derived from an EMBL/GenBank/DDBJ whole genome shotgun (WGS) entry which is preliminary data.</text>
</comment>
<keyword evidence="3" id="KW-1185">Reference proteome</keyword>